<protein>
    <submittedName>
        <fullName evidence="1">Uncharacterized protein</fullName>
    </submittedName>
</protein>
<proteinExistence type="predicted"/>
<dbReference type="EMBL" id="JASSZA010000040">
    <property type="protein sequence ID" value="KAK2082329.1"/>
    <property type="molecule type" value="Genomic_DNA"/>
</dbReference>
<dbReference type="Proteomes" id="UP001266305">
    <property type="component" value="Unassembled WGS sequence"/>
</dbReference>
<keyword evidence="2" id="KW-1185">Reference proteome</keyword>
<name>A0ABQ9TC73_SAGOE</name>
<evidence type="ECO:0000313" key="1">
    <source>
        <dbReference type="EMBL" id="KAK2082329.1"/>
    </source>
</evidence>
<evidence type="ECO:0000313" key="2">
    <source>
        <dbReference type="Proteomes" id="UP001266305"/>
    </source>
</evidence>
<accession>A0ABQ9TC73</accession>
<organism evidence="1 2">
    <name type="scientific">Saguinus oedipus</name>
    <name type="common">Cotton-top tamarin</name>
    <name type="synonym">Oedipomidas oedipus</name>
    <dbReference type="NCBI Taxonomy" id="9490"/>
    <lineage>
        <taxon>Eukaryota</taxon>
        <taxon>Metazoa</taxon>
        <taxon>Chordata</taxon>
        <taxon>Craniata</taxon>
        <taxon>Vertebrata</taxon>
        <taxon>Euteleostomi</taxon>
        <taxon>Mammalia</taxon>
        <taxon>Eutheria</taxon>
        <taxon>Euarchontoglires</taxon>
        <taxon>Primates</taxon>
        <taxon>Haplorrhini</taxon>
        <taxon>Platyrrhini</taxon>
        <taxon>Cebidae</taxon>
        <taxon>Callitrichinae</taxon>
        <taxon>Saguinus</taxon>
    </lineage>
</organism>
<reference evidence="1 2" key="1">
    <citation type="submission" date="2023-05" db="EMBL/GenBank/DDBJ databases">
        <title>B98-5 Cell Line De Novo Hybrid Assembly: An Optical Mapping Approach.</title>
        <authorList>
            <person name="Kananen K."/>
            <person name="Auerbach J.A."/>
            <person name="Kautto E."/>
            <person name="Blachly J.S."/>
        </authorList>
    </citation>
    <scope>NUCLEOTIDE SEQUENCE [LARGE SCALE GENOMIC DNA]</scope>
    <source>
        <strain evidence="1">B95-8</strain>
        <tissue evidence="1">Cell line</tissue>
    </source>
</reference>
<comment type="caution">
    <text evidence="1">The sequence shown here is derived from an EMBL/GenBank/DDBJ whole genome shotgun (WGS) entry which is preliminary data.</text>
</comment>
<gene>
    <name evidence="1" type="ORF">P7K49_039787</name>
</gene>
<sequence length="95" mass="10082">MSGGVRTAPHLQGHSRPALCFFRRNHQVPGELGISVAQQHRFPGAGCDGGVPLTNAGTLACSEVASQQNECHNRDFQETWSPQAASSVADLGWSP</sequence>